<evidence type="ECO:0008006" key="4">
    <source>
        <dbReference type="Google" id="ProtNLM"/>
    </source>
</evidence>
<dbReference type="Proteomes" id="UP001596135">
    <property type="component" value="Unassembled WGS sequence"/>
</dbReference>
<keyword evidence="1" id="KW-0732">Signal</keyword>
<organism evidence="2 3">
    <name type="scientific">Nocardioides hankookensis</name>
    <dbReference type="NCBI Taxonomy" id="443157"/>
    <lineage>
        <taxon>Bacteria</taxon>
        <taxon>Bacillati</taxon>
        <taxon>Actinomycetota</taxon>
        <taxon>Actinomycetes</taxon>
        <taxon>Propionibacteriales</taxon>
        <taxon>Nocardioidaceae</taxon>
        <taxon>Nocardioides</taxon>
    </lineage>
</organism>
<feature type="signal peptide" evidence="1">
    <location>
        <begin position="1"/>
        <end position="29"/>
    </location>
</feature>
<protein>
    <recommendedName>
        <fullName evidence="4">PLAT domain-containing protein</fullName>
    </recommendedName>
</protein>
<dbReference type="EMBL" id="JBHSRJ010000004">
    <property type="protein sequence ID" value="MFC6044012.1"/>
    <property type="molecule type" value="Genomic_DNA"/>
</dbReference>
<proteinExistence type="predicted"/>
<feature type="chain" id="PRO_5046753582" description="PLAT domain-containing protein" evidence="1">
    <location>
        <begin position="30"/>
        <end position="185"/>
    </location>
</feature>
<comment type="caution">
    <text evidence="2">The sequence shown here is derived from an EMBL/GenBank/DDBJ whole genome shotgun (WGS) entry which is preliminary data.</text>
</comment>
<accession>A0ABW1LLB8</accession>
<keyword evidence="3" id="KW-1185">Reference proteome</keyword>
<evidence type="ECO:0000313" key="3">
    <source>
        <dbReference type="Proteomes" id="UP001596135"/>
    </source>
</evidence>
<gene>
    <name evidence="2" type="ORF">ACFPYL_13030</name>
</gene>
<reference evidence="3" key="1">
    <citation type="journal article" date="2019" name="Int. J. Syst. Evol. Microbiol.">
        <title>The Global Catalogue of Microorganisms (GCM) 10K type strain sequencing project: providing services to taxonomists for standard genome sequencing and annotation.</title>
        <authorList>
            <consortium name="The Broad Institute Genomics Platform"/>
            <consortium name="The Broad Institute Genome Sequencing Center for Infectious Disease"/>
            <person name="Wu L."/>
            <person name="Ma J."/>
        </authorList>
    </citation>
    <scope>NUCLEOTIDE SEQUENCE [LARGE SCALE GENOMIC DNA]</scope>
    <source>
        <strain evidence="3">CCUG 54522</strain>
    </source>
</reference>
<evidence type="ECO:0000256" key="1">
    <source>
        <dbReference type="SAM" id="SignalP"/>
    </source>
</evidence>
<dbReference type="RefSeq" id="WP_379154610.1">
    <property type="nucleotide sequence ID" value="NZ_JBHSRJ010000004.1"/>
</dbReference>
<sequence length="185" mass="19587">MKRSLAAALTTALVAPLGVVLLSAGPASAQELTVTDAQGDVGTRTLDILSVTVQSLDRQVVAEIEVEDATRDGNLTVSIDPRGGTGVRVISKFRATGGTKNYLLRKAFTDQGSSKQKIRCRVRLGHGWSEAGHPVIKLRFPSRCLAGGNYGALRFAAISSLAHERDVAPVDKHGQVSVSDWVARG</sequence>
<evidence type="ECO:0000313" key="2">
    <source>
        <dbReference type="EMBL" id="MFC6044012.1"/>
    </source>
</evidence>
<name>A0ABW1LLB8_9ACTN</name>